<proteinExistence type="predicted"/>
<dbReference type="RefSeq" id="WP_212527922.1">
    <property type="nucleotide sequence ID" value="NZ_JAGSOG010000029.1"/>
</dbReference>
<sequence length="864" mass="93448">MTEPFIGEYERAQAHFEAYERTGTWSELEAAVLGFRMLTMTRMDGPVANGLAVSLWSRYERLGDRADLHEAIGLLRYAVGRYASDPEHLASASNLAATLRMRWRVSGAVADLTESIELSRRVLEATPGGHPMRSARSSNLAEGLQTLYLHHGDTSALDDAVTLFRAVVEADEASGDGSVIAKSNLAEALRLRFESSRDISLLDQAVVLARAAAQASMPLLQDRFRSNLALVLLARYTATRRPEDLREAGRLAEQAVKQTPQGHPNRAERANALAQARRLELIAMGTGIATPSRFARRTRSSAQWRRAGERLAAATATAVQETPQGHPSRATALFWHGLALGFQGDDDAAVALCRQVAQEPAFPPWQRVAAARQWAYIELWRADWAGALVPFVLAVGLLPHTAPRRVTQADRERALGVFAGLASDAAACAIQSGEPESAVALLEQGRGVMLAHALDARTELTDLEEQHPDLARRFAEVRTALDAPHDPSFITRSDVDTALTGEHRHALAEEWQSLVETIRSRPGFARFLRPPGVEEMLAVAAGHGPVVMVNVSELRCDALLLRDRSVTVVPLPGLTLTDCAERAARLRMGPSEHVQEILDWLADVLTGPVLRALGLDQAAPQHELPRLWWIPTGPLAALPLHAAGDASDRVVSSYAPTLRGLISTWTAPPITRGGSDPLAVAVPSAPGVAALPAVELEVADIARKFPHARILNGDKATRESVLDALPRHSWAHFACHATSAADGFAGGLVLWDHATAPLTVADIARLRLTRAEMAYLSACETNAPPPRLADEALHVAGACHMAGFQHVIGTLWPVRDRIARSTADRFYDALLTRSPPARALHTAVRELRDTCPAAVWAAFVHVGG</sequence>
<dbReference type="InterPro" id="IPR024983">
    <property type="entry name" value="CHAT_dom"/>
</dbReference>
<dbReference type="EMBL" id="JAGSOG010000029">
    <property type="protein sequence ID" value="MBR7833400.1"/>
    <property type="molecule type" value="Genomic_DNA"/>
</dbReference>
<feature type="domain" description="CHAT" evidence="1">
    <location>
        <begin position="595"/>
        <end position="863"/>
    </location>
</feature>
<organism evidence="2 3">
    <name type="scientific">Actinospica durhamensis</name>
    <dbReference type="NCBI Taxonomy" id="1508375"/>
    <lineage>
        <taxon>Bacteria</taxon>
        <taxon>Bacillati</taxon>
        <taxon>Actinomycetota</taxon>
        <taxon>Actinomycetes</taxon>
        <taxon>Catenulisporales</taxon>
        <taxon>Actinospicaceae</taxon>
        <taxon>Actinospica</taxon>
    </lineage>
</organism>
<keyword evidence="3" id="KW-1185">Reference proteome</keyword>
<evidence type="ECO:0000259" key="1">
    <source>
        <dbReference type="Pfam" id="PF12770"/>
    </source>
</evidence>
<protein>
    <submittedName>
        <fullName evidence="2">CHAT domain-containing protein</fullName>
    </submittedName>
</protein>
<dbReference type="Pfam" id="PF12770">
    <property type="entry name" value="CHAT"/>
    <property type="match status" value="1"/>
</dbReference>
<dbReference type="InterPro" id="IPR011990">
    <property type="entry name" value="TPR-like_helical_dom_sf"/>
</dbReference>
<dbReference type="Proteomes" id="UP000675781">
    <property type="component" value="Unassembled WGS sequence"/>
</dbReference>
<gene>
    <name evidence="2" type="ORF">KDL01_08995</name>
</gene>
<dbReference type="AlphaFoldDB" id="A0A941ILU3"/>
<name>A0A941ILU3_9ACTN</name>
<evidence type="ECO:0000313" key="2">
    <source>
        <dbReference type="EMBL" id="MBR7833400.1"/>
    </source>
</evidence>
<reference evidence="2" key="1">
    <citation type="submission" date="2021-04" db="EMBL/GenBank/DDBJ databases">
        <title>Genome based classification of Actinospica acidithermotolerans sp. nov., an actinobacterium isolated from an Indonesian hot spring.</title>
        <authorList>
            <person name="Kusuma A.B."/>
            <person name="Putra K.E."/>
            <person name="Nafisah S."/>
            <person name="Loh J."/>
            <person name="Nouioui I."/>
            <person name="Goodfellow M."/>
        </authorList>
    </citation>
    <scope>NUCLEOTIDE SEQUENCE</scope>
    <source>
        <strain evidence="2">CSCA 57</strain>
    </source>
</reference>
<accession>A0A941ILU3</accession>
<dbReference type="Pfam" id="PF13374">
    <property type="entry name" value="TPR_10"/>
    <property type="match status" value="1"/>
</dbReference>
<dbReference type="Gene3D" id="1.25.40.10">
    <property type="entry name" value="Tetratricopeptide repeat domain"/>
    <property type="match status" value="1"/>
</dbReference>
<comment type="caution">
    <text evidence="2">The sequence shown here is derived from an EMBL/GenBank/DDBJ whole genome shotgun (WGS) entry which is preliminary data.</text>
</comment>
<evidence type="ECO:0000313" key="3">
    <source>
        <dbReference type="Proteomes" id="UP000675781"/>
    </source>
</evidence>
<dbReference type="SUPFAM" id="SSF48452">
    <property type="entry name" value="TPR-like"/>
    <property type="match status" value="1"/>
</dbReference>